<dbReference type="InterPro" id="IPR004398">
    <property type="entry name" value="RNA_MeTrfase_RsmD"/>
</dbReference>
<dbReference type="PROSITE" id="PS00092">
    <property type="entry name" value="N6_MTASE"/>
    <property type="match status" value="1"/>
</dbReference>
<sequence length="197" mass="22329">MSNRNNQKKNQLRIIGGEWRGRKLPFGTFEGLRPTPDSVRETLFNWLQPIIHGAHCIDLYSGSGALGFEAVSRGAASVTMLDKQNRITRQLQENAQTLKCTQANIFSQNALDYLAAPATQPFNIAFIDPPYQQGMAEPSCRLLEENDWLAPDAMIYLEVEKELTTLPIPSNWEILRSKKTGHVSFHLLQRHTNQEHT</sequence>
<keyword evidence="1 3" id="KW-0489">Methyltransferase</keyword>
<organism evidence="3">
    <name type="scientific">hydrothermal vent metagenome</name>
    <dbReference type="NCBI Taxonomy" id="652676"/>
    <lineage>
        <taxon>unclassified sequences</taxon>
        <taxon>metagenomes</taxon>
        <taxon>ecological metagenomes</taxon>
    </lineage>
</organism>
<dbReference type="PANTHER" id="PTHR43542:SF1">
    <property type="entry name" value="METHYLTRANSFERASE"/>
    <property type="match status" value="1"/>
</dbReference>
<name>A0A3B0Z9V7_9ZZZZ</name>
<protein>
    <submittedName>
        <fullName evidence="3">16S rRNA (Guanine(966)-N(2))-methyltransferase</fullName>
        <ecNumber evidence="3">2.1.1.171</ecNumber>
    </submittedName>
</protein>
<accession>A0A3B0Z9V7</accession>
<keyword evidence="2 3" id="KW-0808">Transferase</keyword>
<dbReference type="PANTHER" id="PTHR43542">
    <property type="entry name" value="METHYLTRANSFERASE"/>
    <property type="match status" value="1"/>
</dbReference>
<dbReference type="Pfam" id="PF03602">
    <property type="entry name" value="Cons_hypoth95"/>
    <property type="match status" value="1"/>
</dbReference>
<proteinExistence type="predicted"/>
<reference evidence="3" key="1">
    <citation type="submission" date="2018-06" db="EMBL/GenBank/DDBJ databases">
        <authorList>
            <person name="Zhirakovskaya E."/>
        </authorList>
    </citation>
    <scope>NUCLEOTIDE SEQUENCE</scope>
</reference>
<dbReference type="GO" id="GO:0003676">
    <property type="term" value="F:nucleic acid binding"/>
    <property type="evidence" value="ECO:0007669"/>
    <property type="project" value="InterPro"/>
</dbReference>
<evidence type="ECO:0000256" key="1">
    <source>
        <dbReference type="ARBA" id="ARBA00022603"/>
    </source>
</evidence>
<dbReference type="EMBL" id="UOFP01000107">
    <property type="protein sequence ID" value="VAW85770.1"/>
    <property type="molecule type" value="Genomic_DNA"/>
</dbReference>
<dbReference type="NCBIfam" id="TIGR00095">
    <property type="entry name" value="16S rRNA (guanine(966)-N(2))-methyltransferase RsmD"/>
    <property type="match status" value="1"/>
</dbReference>
<gene>
    <name evidence="3" type="ORF">MNBD_GAMMA18-1297</name>
</gene>
<dbReference type="InterPro" id="IPR029063">
    <property type="entry name" value="SAM-dependent_MTases_sf"/>
</dbReference>
<dbReference type="PIRSF" id="PIRSF004553">
    <property type="entry name" value="CHP00095"/>
    <property type="match status" value="1"/>
</dbReference>
<dbReference type="EC" id="2.1.1.171" evidence="3"/>
<dbReference type="Gene3D" id="3.40.50.150">
    <property type="entry name" value="Vaccinia Virus protein VP39"/>
    <property type="match status" value="1"/>
</dbReference>
<evidence type="ECO:0000313" key="3">
    <source>
        <dbReference type="EMBL" id="VAW85770.1"/>
    </source>
</evidence>
<dbReference type="SUPFAM" id="SSF53335">
    <property type="entry name" value="S-adenosyl-L-methionine-dependent methyltransferases"/>
    <property type="match status" value="1"/>
</dbReference>
<evidence type="ECO:0000256" key="2">
    <source>
        <dbReference type="ARBA" id="ARBA00022679"/>
    </source>
</evidence>
<dbReference type="CDD" id="cd02440">
    <property type="entry name" value="AdoMet_MTases"/>
    <property type="match status" value="1"/>
</dbReference>
<dbReference type="AlphaFoldDB" id="A0A3B0Z9V7"/>
<dbReference type="GO" id="GO:0052913">
    <property type="term" value="F:16S rRNA (guanine(966)-N(2))-methyltransferase activity"/>
    <property type="evidence" value="ECO:0007669"/>
    <property type="project" value="UniProtKB-EC"/>
</dbReference>
<dbReference type="InterPro" id="IPR002052">
    <property type="entry name" value="DNA_methylase_N6_adenine_CS"/>
</dbReference>